<keyword evidence="14" id="KW-1185">Reference proteome</keyword>
<evidence type="ECO:0000256" key="12">
    <source>
        <dbReference type="HAMAP-Rule" id="MF_01665"/>
    </source>
</evidence>
<gene>
    <name evidence="12 13" type="primary">ctaA</name>
    <name evidence="13" type="ORF">GCM10011309_06620</name>
</gene>
<evidence type="ECO:0000256" key="9">
    <source>
        <dbReference type="ARBA" id="ARBA00023136"/>
    </source>
</evidence>
<feature type="binding site" description="axial binding residue" evidence="12">
    <location>
        <position position="257"/>
    </location>
    <ligand>
        <name>heme</name>
        <dbReference type="ChEBI" id="CHEBI:30413"/>
    </ligand>
    <ligandPart>
        <name>Fe</name>
        <dbReference type="ChEBI" id="CHEBI:18248"/>
    </ligandPart>
</feature>
<dbReference type="HAMAP" id="MF_01665">
    <property type="entry name" value="HemeA_synth_type2"/>
    <property type="match status" value="1"/>
</dbReference>
<evidence type="ECO:0000256" key="8">
    <source>
        <dbReference type="ARBA" id="ARBA00023133"/>
    </source>
</evidence>
<comment type="catalytic activity">
    <reaction evidence="11">
        <text>Fe(II)-heme o + 2 A + H2O = Fe(II)-heme a + 2 AH2</text>
        <dbReference type="Rhea" id="RHEA:63388"/>
        <dbReference type="ChEBI" id="CHEBI:13193"/>
        <dbReference type="ChEBI" id="CHEBI:15377"/>
        <dbReference type="ChEBI" id="CHEBI:17499"/>
        <dbReference type="ChEBI" id="CHEBI:60530"/>
        <dbReference type="ChEBI" id="CHEBI:61715"/>
        <dbReference type="EC" id="1.17.99.9"/>
    </reaction>
    <physiologicalReaction direction="left-to-right" evidence="11">
        <dbReference type="Rhea" id="RHEA:63389"/>
    </physiologicalReaction>
</comment>
<sequence length="338" mass="38506">MTETRSKSVEYWLLFMMFLVAAMIVVGGATRLTNSGLSITEWAPIRGALPPLSTEAWKAEFEKYKLIPEFEAEHPGMDLEGFKFIYFWEWGHRQLGRFIGLAYTLPLFFFLLRGKFASGHRWKFFSVALLIGMQGAVGWWMVHSGLQEGMVSVSQYRLATHLGIAFIILGVLYWLYKRQASGWDRAPSMLGRGRTKLLAGLVYLQIIGGAFMAGTYSGHTYNEWPLMDGDFIPQGYGIQTPFWRNMFENSAAIQFNHRTLAYILLAVAIWVGWSMRRSRAVQPAMVVFFAVLLWQVGLGIWTLLAVAPLNLSLLHQFSSIFVFLAVIGVNWRSRYTVK</sequence>
<evidence type="ECO:0000256" key="7">
    <source>
        <dbReference type="ARBA" id="ARBA00023004"/>
    </source>
</evidence>
<dbReference type="Pfam" id="PF02628">
    <property type="entry name" value="COX15-CtaA"/>
    <property type="match status" value="1"/>
</dbReference>
<keyword evidence="9 12" id="KW-0472">Membrane</keyword>
<evidence type="ECO:0000256" key="4">
    <source>
        <dbReference type="ARBA" id="ARBA00022723"/>
    </source>
</evidence>
<comment type="pathway">
    <text evidence="10 12">Porphyrin-containing compound metabolism; heme A biosynthesis; heme A from heme O: step 1/1.</text>
</comment>
<feature type="transmembrane region" description="Helical" evidence="12">
    <location>
        <begin position="154"/>
        <end position="176"/>
    </location>
</feature>
<organism evidence="13 14">
    <name type="scientific">Litorimonas cladophorae</name>
    <dbReference type="NCBI Taxonomy" id="1220491"/>
    <lineage>
        <taxon>Bacteria</taxon>
        <taxon>Pseudomonadati</taxon>
        <taxon>Pseudomonadota</taxon>
        <taxon>Alphaproteobacteria</taxon>
        <taxon>Maricaulales</taxon>
        <taxon>Robiginitomaculaceae</taxon>
    </lineage>
</organism>
<evidence type="ECO:0000256" key="3">
    <source>
        <dbReference type="ARBA" id="ARBA00022692"/>
    </source>
</evidence>
<feature type="transmembrane region" description="Helical" evidence="12">
    <location>
        <begin position="255"/>
        <end position="273"/>
    </location>
</feature>
<dbReference type="GO" id="GO:0046872">
    <property type="term" value="F:metal ion binding"/>
    <property type="evidence" value="ECO:0007669"/>
    <property type="project" value="UniProtKB-KW"/>
</dbReference>
<dbReference type="InterPro" id="IPR023754">
    <property type="entry name" value="HemeA_Synthase_type2"/>
</dbReference>
<comment type="similarity">
    <text evidence="12">Belongs to the COX15/CtaA family. Type 2 subfamily.</text>
</comment>
<evidence type="ECO:0000256" key="2">
    <source>
        <dbReference type="ARBA" id="ARBA00004141"/>
    </source>
</evidence>
<dbReference type="RefSeq" id="WP_233349778.1">
    <property type="nucleotide sequence ID" value="NZ_BMYV01000001.1"/>
</dbReference>
<dbReference type="PANTHER" id="PTHR23289">
    <property type="entry name" value="CYTOCHROME C OXIDASE ASSEMBLY PROTEIN COX15"/>
    <property type="match status" value="1"/>
</dbReference>
<feature type="transmembrane region" description="Helical" evidence="12">
    <location>
        <begin position="95"/>
        <end position="112"/>
    </location>
</feature>
<keyword evidence="6 12" id="KW-0560">Oxidoreductase</keyword>
<comment type="caution">
    <text evidence="13">The sequence shown here is derived from an EMBL/GenBank/DDBJ whole genome shotgun (WGS) entry which is preliminary data.</text>
</comment>
<keyword evidence="4 12" id="KW-0479">Metal-binding</keyword>
<dbReference type="GO" id="GO:0005886">
    <property type="term" value="C:plasma membrane"/>
    <property type="evidence" value="ECO:0007669"/>
    <property type="project" value="UniProtKB-SubCell"/>
</dbReference>
<dbReference type="GO" id="GO:0006784">
    <property type="term" value="P:heme A biosynthetic process"/>
    <property type="evidence" value="ECO:0007669"/>
    <property type="project" value="UniProtKB-UniRule"/>
</dbReference>
<comment type="function">
    <text evidence="12">Catalyzes the conversion of heme O to heme A by two successive hydroxylations of the methyl group at C8. The first hydroxylation forms heme I, the second hydroxylation results in an unstable dihydroxymethyl group, which spontaneously dehydrates, resulting in the formyl group of heme A.</text>
</comment>
<feature type="transmembrane region" description="Helical" evidence="12">
    <location>
        <begin position="313"/>
        <end position="331"/>
    </location>
</feature>
<keyword evidence="8 12" id="KW-0350">Heme biosynthesis</keyword>
<evidence type="ECO:0000256" key="10">
    <source>
        <dbReference type="ARBA" id="ARBA00044501"/>
    </source>
</evidence>
<dbReference type="AlphaFoldDB" id="A0A918NC81"/>
<evidence type="ECO:0000256" key="1">
    <source>
        <dbReference type="ARBA" id="ARBA00001970"/>
    </source>
</evidence>
<feature type="transmembrane region" description="Helical" evidence="12">
    <location>
        <begin position="124"/>
        <end position="142"/>
    </location>
</feature>
<dbReference type="InterPro" id="IPR003780">
    <property type="entry name" value="COX15/CtaA_fam"/>
</dbReference>
<evidence type="ECO:0000313" key="14">
    <source>
        <dbReference type="Proteomes" id="UP000600865"/>
    </source>
</evidence>
<dbReference type="Proteomes" id="UP000600865">
    <property type="component" value="Unassembled WGS sequence"/>
</dbReference>
<comment type="subcellular location">
    <subcellularLocation>
        <location evidence="12">Cell membrane</location>
        <topology evidence="12">Multi-pass membrane protein</topology>
    </subcellularLocation>
    <subcellularLocation>
        <location evidence="2">Membrane</location>
        <topology evidence="2">Multi-pass membrane protein</topology>
    </subcellularLocation>
</comment>
<evidence type="ECO:0000256" key="6">
    <source>
        <dbReference type="ARBA" id="ARBA00023002"/>
    </source>
</evidence>
<evidence type="ECO:0000256" key="11">
    <source>
        <dbReference type="ARBA" id="ARBA00048044"/>
    </source>
</evidence>
<accession>A0A918NC81</accession>
<dbReference type="GO" id="GO:0016653">
    <property type="term" value="F:oxidoreductase activity, acting on NAD(P)H, heme protein as acceptor"/>
    <property type="evidence" value="ECO:0007669"/>
    <property type="project" value="TreeGrafter"/>
</dbReference>
<dbReference type="GO" id="GO:0120547">
    <property type="term" value="F:heme A synthase activity"/>
    <property type="evidence" value="ECO:0007669"/>
    <property type="project" value="UniProtKB-EC"/>
</dbReference>
<feature type="transmembrane region" description="Helical" evidence="12">
    <location>
        <begin position="285"/>
        <end position="307"/>
    </location>
</feature>
<keyword evidence="3 12" id="KW-0812">Transmembrane</keyword>
<keyword evidence="5 12" id="KW-1133">Transmembrane helix</keyword>
<evidence type="ECO:0000256" key="5">
    <source>
        <dbReference type="ARBA" id="ARBA00022989"/>
    </source>
</evidence>
<comment type="cofactor">
    <cofactor evidence="1 12">
        <name>heme b</name>
        <dbReference type="ChEBI" id="CHEBI:60344"/>
    </cofactor>
</comment>
<dbReference type="EMBL" id="BMYV01000001">
    <property type="protein sequence ID" value="GGX59537.1"/>
    <property type="molecule type" value="Genomic_DNA"/>
</dbReference>
<feature type="binding site" description="axial binding residue" evidence="12">
    <location>
        <position position="315"/>
    </location>
    <ligand>
        <name>heme</name>
        <dbReference type="ChEBI" id="CHEBI:30413"/>
    </ligand>
    <ligandPart>
        <name>Fe</name>
        <dbReference type="ChEBI" id="CHEBI:18248"/>
    </ligandPart>
</feature>
<protein>
    <recommendedName>
        <fullName evidence="12">Heme A synthase</fullName>
        <shortName evidence="12">HAS</shortName>
        <ecNumber evidence="12">1.17.99.9</ecNumber>
    </recommendedName>
    <alternativeName>
        <fullName evidence="12">Cytochrome aa3-controlling protein</fullName>
    </alternativeName>
</protein>
<reference evidence="13 14" key="1">
    <citation type="journal article" date="2014" name="Int. J. Syst. Evol. Microbiol.">
        <title>Complete genome sequence of Corynebacterium casei LMG S-19264T (=DSM 44701T), isolated from a smear-ripened cheese.</title>
        <authorList>
            <consortium name="US DOE Joint Genome Institute (JGI-PGF)"/>
            <person name="Walter F."/>
            <person name="Albersmeier A."/>
            <person name="Kalinowski J."/>
            <person name="Ruckert C."/>
        </authorList>
    </citation>
    <scope>NUCLEOTIDE SEQUENCE [LARGE SCALE GENOMIC DNA]</scope>
    <source>
        <strain evidence="13 14">KCTC 23968</strain>
    </source>
</reference>
<feature type="transmembrane region" description="Helical" evidence="12">
    <location>
        <begin position="197"/>
        <end position="217"/>
    </location>
</feature>
<dbReference type="EC" id="1.17.99.9" evidence="12"/>
<comment type="subunit">
    <text evidence="12">Interacts with CtaB.</text>
</comment>
<evidence type="ECO:0000313" key="13">
    <source>
        <dbReference type="EMBL" id="GGX59537.1"/>
    </source>
</evidence>
<keyword evidence="12" id="KW-1003">Cell membrane</keyword>
<proteinExistence type="inferred from homology"/>
<feature type="transmembrane region" description="Helical" evidence="12">
    <location>
        <begin position="12"/>
        <end position="32"/>
    </location>
</feature>
<dbReference type="PANTHER" id="PTHR23289:SF2">
    <property type="entry name" value="CYTOCHROME C OXIDASE ASSEMBLY PROTEIN COX15 HOMOLOG"/>
    <property type="match status" value="1"/>
</dbReference>
<keyword evidence="7 12" id="KW-0408">Iron</keyword>
<name>A0A918NC81_9PROT</name>